<accession>A0AA88DS30</accession>
<evidence type="ECO:0000313" key="3">
    <source>
        <dbReference type="Proteomes" id="UP001187192"/>
    </source>
</evidence>
<name>A0AA88DS30_FICCA</name>
<gene>
    <name evidence="2" type="ORF">TIFTF001_029582</name>
</gene>
<dbReference type="AlphaFoldDB" id="A0AA88DS30"/>
<dbReference type="Proteomes" id="UP001187192">
    <property type="component" value="Unassembled WGS sequence"/>
</dbReference>
<dbReference type="EMBL" id="BTGU01000099">
    <property type="protein sequence ID" value="GMN60473.1"/>
    <property type="molecule type" value="Genomic_DNA"/>
</dbReference>
<evidence type="ECO:0000313" key="2">
    <source>
        <dbReference type="EMBL" id="GMN60473.1"/>
    </source>
</evidence>
<sequence>MDKASQASDVLLRGGAPQPLSQASGVLRRGGAPQPPFTKISTDNIDTDVNIDKS</sequence>
<proteinExistence type="predicted"/>
<feature type="region of interest" description="Disordered" evidence="1">
    <location>
        <begin position="1"/>
        <end position="54"/>
    </location>
</feature>
<protein>
    <submittedName>
        <fullName evidence="2">Uncharacterized protein</fullName>
    </submittedName>
</protein>
<keyword evidence="3" id="KW-1185">Reference proteome</keyword>
<evidence type="ECO:0000256" key="1">
    <source>
        <dbReference type="SAM" id="MobiDB-lite"/>
    </source>
</evidence>
<organism evidence="2 3">
    <name type="scientific">Ficus carica</name>
    <name type="common">Common fig</name>
    <dbReference type="NCBI Taxonomy" id="3494"/>
    <lineage>
        <taxon>Eukaryota</taxon>
        <taxon>Viridiplantae</taxon>
        <taxon>Streptophyta</taxon>
        <taxon>Embryophyta</taxon>
        <taxon>Tracheophyta</taxon>
        <taxon>Spermatophyta</taxon>
        <taxon>Magnoliopsida</taxon>
        <taxon>eudicotyledons</taxon>
        <taxon>Gunneridae</taxon>
        <taxon>Pentapetalae</taxon>
        <taxon>rosids</taxon>
        <taxon>fabids</taxon>
        <taxon>Rosales</taxon>
        <taxon>Moraceae</taxon>
        <taxon>Ficeae</taxon>
        <taxon>Ficus</taxon>
    </lineage>
</organism>
<reference evidence="2" key="1">
    <citation type="submission" date="2023-07" db="EMBL/GenBank/DDBJ databases">
        <title>draft genome sequence of fig (Ficus carica).</title>
        <authorList>
            <person name="Takahashi T."/>
            <person name="Nishimura K."/>
        </authorList>
    </citation>
    <scope>NUCLEOTIDE SEQUENCE</scope>
</reference>
<comment type="caution">
    <text evidence="2">The sequence shown here is derived from an EMBL/GenBank/DDBJ whole genome shotgun (WGS) entry which is preliminary data.</text>
</comment>